<feature type="compositionally biased region" description="Pro residues" evidence="3">
    <location>
        <begin position="209"/>
        <end position="219"/>
    </location>
</feature>
<dbReference type="InterPro" id="IPR036860">
    <property type="entry name" value="SH2_dom_sf"/>
</dbReference>
<evidence type="ECO:0000259" key="4">
    <source>
        <dbReference type="PROSITE" id="PS50001"/>
    </source>
</evidence>
<dbReference type="SMART" id="SM00252">
    <property type="entry name" value="SH2"/>
    <property type="match status" value="1"/>
</dbReference>
<dbReference type="Gene3D" id="3.30.505.10">
    <property type="entry name" value="SH2 domain"/>
    <property type="match status" value="1"/>
</dbReference>
<reference evidence="6" key="1">
    <citation type="submission" date="2022-08" db="UniProtKB">
        <authorList>
            <consortium name="EnsemblMetazoa"/>
        </authorList>
    </citation>
    <scope>IDENTIFICATION</scope>
    <source>
        <strain evidence="6">05x7-T-G4-1.051#20</strain>
    </source>
</reference>
<dbReference type="PROSITE" id="PS50001">
    <property type="entry name" value="SH2"/>
    <property type="match status" value="1"/>
</dbReference>
<evidence type="ECO:0000256" key="3">
    <source>
        <dbReference type="SAM" id="MobiDB-lite"/>
    </source>
</evidence>
<evidence type="ECO:0008006" key="8">
    <source>
        <dbReference type="Google" id="ProtNLM"/>
    </source>
</evidence>
<sequence length="696" mass="78248">MSKNPLPDYSQLARWTVNDVCTWLMENRFGSYVSQFREYGIDGGRFASLKDVDLSQMRCPLSKRTDLIKCIRNIPNRDVNPPTVANIIPSRAHPHPRIEDRQPARPPQNDVDSESDDDYEAWGEFDNFNDESSDEEDYMNEQEQEHFKKPSRGHVEPEEPQEDYANYNPDQNEEESSVNKNGLSIADSLKQALQQRNRVNQRQEKPPQPEEPAIPPRPGRPGRSGNVPSPQQPPVPRPGRRGRDPIPVPEPEDQPAYIETDDPLLNQPDYEVPEDVPKPPPSRPPMTLPGPVEDDQACLIGYDNNRSDTIAIRTNHFFPTYEDPDETDHAPAPPPSRGGRRPAPKPAEPIPSPQSDWPEDFYEDPDQKTTPAPLPERPKKTKPPMPKQKDSPLSRTISEPDQPAPPPPRHGHERIHKRAPIPEPINTQDSDDSSSNMGTVKKSDYEKPDNRGTSTAKKPLPKAPENDYMAMANKAVKCDDEDEEDYERPDPADLPQPLPPVPRESRAVPKPKGRAALPSPSTESPKMKHSSRDVTPPPVPSSRTPHRGSQDENIPPSIPPSKPPGRTAQSSVIDRPPPPVPGTDEFDISQQYWYQSVNRTEADEALKGFGKNGTFLIRPSTKAAQPYTLQIYNNGKVYNLPIRQRDDSTYALGKEKKGEQTFETVNDLVEFFRKHTLILAAGDSGQTRLKHNCPRI</sequence>
<feature type="compositionally biased region" description="Pro residues" evidence="3">
    <location>
        <begin position="492"/>
        <end position="502"/>
    </location>
</feature>
<evidence type="ECO:0000313" key="7">
    <source>
        <dbReference type="Proteomes" id="UP000005408"/>
    </source>
</evidence>
<feature type="compositionally biased region" description="Basic and acidic residues" evidence="3">
    <location>
        <begin position="441"/>
        <end position="450"/>
    </location>
</feature>
<feature type="compositionally biased region" description="Polar residues" evidence="3">
    <location>
        <begin position="191"/>
        <end position="200"/>
    </location>
</feature>
<dbReference type="Gene3D" id="1.10.150.50">
    <property type="entry name" value="Transcription Factor, Ets-1"/>
    <property type="match status" value="1"/>
</dbReference>
<proteinExistence type="predicted"/>
<name>A0A8W8IUA1_MAGGI</name>
<accession>A0A8W8IUA1</accession>
<keyword evidence="1 2" id="KW-0727">SH2 domain</keyword>
<evidence type="ECO:0000259" key="5">
    <source>
        <dbReference type="PROSITE" id="PS50105"/>
    </source>
</evidence>
<feature type="domain" description="SAM" evidence="5">
    <location>
        <begin position="15"/>
        <end position="57"/>
    </location>
</feature>
<keyword evidence="7" id="KW-1185">Reference proteome</keyword>
<feature type="compositionally biased region" description="Basic residues" evidence="3">
    <location>
        <begin position="409"/>
        <end position="419"/>
    </location>
</feature>
<dbReference type="PANTHER" id="PTHR14098">
    <property type="entry name" value="SH2 DOMAIN CONTAINING PROTEIN"/>
    <property type="match status" value="1"/>
</dbReference>
<feature type="region of interest" description="Disordered" evidence="3">
    <location>
        <begin position="74"/>
        <end position="586"/>
    </location>
</feature>
<feature type="domain" description="SH2" evidence="4">
    <location>
        <begin position="592"/>
        <end position="693"/>
    </location>
</feature>
<dbReference type="SUPFAM" id="SSF47769">
    <property type="entry name" value="SAM/Pointed domain"/>
    <property type="match status" value="1"/>
</dbReference>
<dbReference type="GO" id="GO:0035556">
    <property type="term" value="P:intracellular signal transduction"/>
    <property type="evidence" value="ECO:0007669"/>
    <property type="project" value="TreeGrafter"/>
</dbReference>
<feature type="compositionally biased region" description="Polar residues" evidence="3">
    <location>
        <begin position="425"/>
        <end position="438"/>
    </location>
</feature>
<dbReference type="Pfam" id="PF00017">
    <property type="entry name" value="SH2"/>
    <property type="match status" value="1"/>
</dbReference>
<dbReference type="PANTHER" id="PTHR14098:SF14">
    <property type="entry name" value="SH2 DOMAIN-CONTAINING PROTEIN"/>
    <property type="match status" value="1"/>
</dbReference>
<dbReference type="Proteomes" id="UP000005408">
    <property type="component" value="Unassembled WGS sequence"/>
</dbReference>
<dbReference type="InterPro" id="IPR051751">
    <property type="entry name" value="Immunoreceptor_sig_adapters"/>
</dbReference>
<protein>
    <recommendedName>
        <fullName evidence="8">SH2 domain-containing protein</fullName>
    </recommendedName>
</protein>
<dbReference type="InterPro" id="IPR000980">
    <property type="entry name" value="SH2"/>
</dbReference>
<dbReference type="InterPro" id="IPR001660">
    <property type="entry name" value="SAM"/>
</dbReference>
<dbReference type="Pfam" id="PF07647">
    <property type="entry name" value="SAM_2"/>
    <property type="match status" value="1"/>
</dbReference>
<dbReference type="PROSITE" id="PS50105">
    <property type="entry name" value="SAM_DOMAIN"/>
    <property type="match status" value="1"/>
</dbReference>
<feature type="compositionally biased region" description="Basic and acidic residues" evidence="3">
    <location>
        <begin position="143"/>
        <end position="157"/>
    </location>
</feature>
<dbReference type="FunFam" id="3.30.505.10:FF:000016">
    <property type="entry name" value="B-cell linker protein isoform 2"/>
    <property type="match status" value="1"/>
</dbReference>
<dbReference type="GO" id="GO:0007169">
    <property type="term" value="P:cell surface receptor protein tyrosine kinase signaling pathway"/>
    <property type="evidence" value="ECO:0007669"/>
    <property type="project" value="TreeGrafter"/>
</dbReference>
<dbReference type="SMART" id="SM00454">
    <property type="entry name" value="SAM"/>
    <property type="match status" value="1"/>
</dbReference>
<feature type="compositionally biased region" description="Acidic residues" evidence="3">
    <location>
        <begin position="111"/>
        <end position="142"/>
    </location>
</feature>
<dbReference type="SUPFAM" id="SSF55550">
    <property type="entry name" value="SH2 domain"/>
    <property type="match status" value="1"/>
</dbReference>
<feature type="compositionally biased region" description="Pro residues" evidence="3">
    <location>
        <begin position="278"/>
        <end position="288"/>
    </location>
</feature>
<evidence type="ECO:0000313" key="6">
    <source>
        <dbReference type="EnsemblMetazoa" id="G15884.7:cds"/>
    </source>
</evidence>
<evidence type="ECO:0000256" key="1">
    <source>
        <dbReference type="ARBA" id="ARBA00022999"/>
    </source>
</evidence>
<dbReference type="InterPro" id="IPR013761">
    <property type="entry name" value="SAM/pointed_sf"/>
</dbReference>
<dbReference type="EnsemblMetazoa" id="G15884.7">
    <property type="protein sequence ID" value="G15884.7:cds"/>
    <property type="gene ID" value="G15884"/>
</dbReference>
<dbReference type="AlphaFoldDB" id="A0A8W8IUA1"/>
<dbReference type="GO" id="GO:0005737">
    <property type="term" value="C:cytoplasm"/>
    <property type="evidence" value="ECO:0007669"/>
    <property type="project" value="UniProtKB-ARBA"/>
</dbReference>
<organism evidence="6 7">
    <name type="scientific">Magallana gigas</name>
    <name type="common">Pacific oyster</name>
    <name type="synonym">Crassostrea gigas</name>
    <dbReference type="NCBI Taxonomy" id="29159"/>
    <lineage>
        <taxon>Eukaryota</taxon>
        <taxon>Metazoa</taxon>
        <taxon>Spiralia</taxon>
        <taxon>Lophotrochozoa</taxon>
        <taxon>Mollusca</taxon>
        <taxon>Bivalvia</taxon>
        <taxon>Autobranchia</taxon>
        <taxon>Pteriomorphia</taxon>
        <taxon>Ostreida</taxon>
        <taxon>Ostreoidea</taxon>
        <taxon>Ostreidae</taxon>
        <taxon>Magallana</taxon>
    </lineage>
</organism>
<evidence type="ECO:0000256" key="2">
    <source>
        <dbReference type="PROSITE-ProRule" id="PRU00191"/>
    </source>
</evidence>